<feature type="compositionally biased region" description="Pro residues" evidence="1">
    <location>
        <begin position="2357"/>
        <end position="2372"/>
    </location>
</feature>
<feature type="compositionally biased region" description="Gly residues" evidence="1">
    <location>
        <begin position="800"/>
        <end position="810"/>
    </location>
</feature>
<feature type="domain" description="Plasmodium falciparum erythrocyte membrane protein 1 acidic terminal segment" evidence="3">
    <location>
        <begin position="3119"/>
        <end position="3407"/>
    </location>
</feature>
<evidence type="ECO:0000313" key="5">
    <source>
        <dbReference type="EMBL" id="SOV11106.1"/>
    </source>
</evidence>
<feature type="compositionally biased region" description="Gly residues" evidence="1">
    <location>
        <begin position="2878"/>
        <end position="2887"/>
    </location>
</feature>
<feature type="compositionally biased region" description="Low complexity" evidence="1">
    <location>
        <begin position="1887"/>
        <end position="1905"/>
    </location>
</feature>
<feature type="domain" description="Duffy-antigen binding" evidence="2">
    <location>
        <begin position="1109"/>
        <end position="1295"/>
    </location>
</feature>
<evidence type="ECO:0000256" key="1">
    <source>
        <dbReference type="SAM" id="MobiDB-lite"/>
    </source>
</evidence>
<accession>A0ABY1UHQ3</accession>
<gene>
    <name evidence="5" type="ORF">PGABG01_0401000</name>
</gene>
<feature type="domain" description="Duffy-antigen binding" evidence="2">
    <location>
        <begin position="2433"/>
        <end position="2589"/>
    </location>
</feature>
<feature type="region of interest" description="Disordered" evidence="1">
    <location>
        <begin position="2735"/>
        <end position="2904"/>
    </location>
</feature>
<reference evidence="5" key="1">
    <citation type="submission" date="2016-09" db="EMBL/GenBank/DDBJ databases">
        <authorList>
            <consortium name="Pathogen Informatics"/>
            <person name="Sun Q."/>
            <person name="Inoue M."/>
        </authorList>
    </citation>
    <scope>NUCLEOTIDE SEQUENCE</scope>
</reference>
<feature type="region of interest" description="Disordered" evidence="1">
    <location>
        <begin position="2348"/>
        <end position="2391"/>
    </location>
</feature>
<dbReference type="Proteomes" id="UP000831156">
    <property type="component" value="Chromosome 4"/>
</dbReference>
<feature type="compositionally biased region" description="Basic and acidic residues" evidence="1">
    <location>
        <begin position="1456"/>
        <end position="1475"/>
    </location>
</feature>
<feature type="region of interest" description="Disordered" evidence="1">
    <location>
        <begin position="1887"/>
        <end position="1915"/>
    </location>
</feature>
<dbReference type="Pfam" id="PF15445">
    <property type="entry name" value="ATS"/>
    <property type="match status" value="1"/>
</dbReference>
<feature type="domain" description="Duffy-antigen binding" evidence="2">
    <location>
        <begin position="1546"/>
        <end position="1715"/>
    </location>
</feature>
<feature type="compositionally biased region" description="Low complexity" evidence="1">
    <location>
        <begin position="2373"/>
        <end position="2382"/>
    </location>
</feature>
<feature type="compositionally biased region" description="Polar residues" evidence="1">
    <location>
        <begin position="2820"/>
        <end position="2840"/>
    </location>
</feature>
<feature type="region of interest" description="Disordered" evidence="1">
    <location>
        <begin position="1845"/>
        <end position="1864"/>
    </location>
</feature>
<feature type="compositionally biased region" description="Polar residues" evidence="1">
    <location>
        <begin position="2742"/>
        <end position="2751"/>
    </location>
</feature>
<feature type="domain" description="Duffy-binding-like" evidence="4">
    <location>
        <begin position="2169"/>
        <end position="2308"/>
    </location>
</feature>
<feature type="region of interest" description="Disordered" evidence="1">
    <location>
        <begin position="1439"/>
        <end position="1496"/>
    </location>
</feature>
<dbReference type="EMBL" id="LT969427">
    <property type="protein sequence ID" value="SOV11106.1"/>
    <property type="molecule type" value="Genomic_DNA"/>
</dbReference>
<feature type="region of interest" description="Disordered" evidence="1">
    <location>
        <begin position="1041"/>
        <end position="1080"/>
    </location>
</feature>
<feature type="compositionally biased region" description="Polar residues" evidence="1">
    <location>
        <begin position="2892"/>
        <end position="2902"/>
    </location>
</feature>
<sequence>MGNTDSNTKSSLLKNFTYMIRQDGAKKGQQPLYKLLYFDYLNFLHYELQHEAWNWDIYKRHVKGGGGAPTEHQSFCGWKDIQHKIFNKLNEQLKGKGTTKYDWATDVLPLIDIEETKVLGSTQKCDTLGVKVNDNIQEIDKAEFPALTPSSKKNECDLTIAEGLHIPLRRRALLVDSMYDYLVEIKKEIKDESKLKEVLDGKIKAKTKIGDTAIEMKKEMIEGISDVISNLIKDKYKTNEHDAFCKEWYRTMEDYHTLLLGNDIVDENKTIKIQCLMKEIEKQVGGSTEFRNAWSRHFKTFVQGLQTNDFKNPKTGSPCTMSHENKSQCVRFFEEWAEEFCKLKKDLGNMVVKECGGKNSGSGKTQSGTPSANCQGLCGIYEKFMKESEPYFKTYISTCTNTQYGGNDSKKKELEEMFTKAANNSTTECCKELGNCDQNDLFDVTKDNSNIRYKCFCPQGGYYDQKDSKDDCKKLKDPNGTLQGQTIPAASPVSASQISGSSGVTTCGVKPRYPVEDNARYFLTEIKTKSTGAGASGELGQGELQGKLSAANFGPTIDGNRRVEDDDVCKLQKGTHTNANGNKDPCTGKSDQRFKVGDRWTKGDGEVNNDHKEVLIPPRRRGMCTSNLEHLNTGVQGFTVHTYASHTLLGDVLLTAKEEAQKIIDQYKNQNSIDDLKEENHKKSVCQAIKYSFADLGDIIRGRDLWKNNNGMENIETNLQKIFQEIKKKATTGSYYKNDDLPYTKLREAWWSQNRDQVWNAMTTCGETIGICSSGSSRAGGPTAPNRHNAVGPHRRRPNGVGGTSYGRGSGYSSTRGLTGTSSGTNIPPHEDYIPQKLRWLTEWAEWFCKRQSQVYGELKTACETCKTKNGNCDSECTKCQEKCKAYKDEVKKWEEDWNKQQTQYQKYYDEAKQNGKVKSTGNDLNKDYLNEFLHELQKNNNGNKTYETAGGYVQQELQKSECKGQTTFCDTSNAKYVFQPTPSDYTNACKCTPPVKLPPCTDNKILDAANMRHHEAKTQLDNTGSKDSLVGKLSEAEFKNKKKLQSGNPCDLKKEEHTNDWRQYQPGASTSDTGKHDGPCTGKGDQRFVIGRDWSPQNDKAKSGYDDVLFPPRRLDMCTSNLENLGKSGGTEPDFVKNGNNVNDTFLGEVLLAAKYEGEFISQKLHGSGGICNAMKYSFADLGDIIRGKDLWSGKNNTDMKRLQDNLDKIFGKIKESPELKSKYDSDGPKYTKLRSDWWTANRDQIWKALTCSAPVEATLSIPSPNTNTYKFHGYKCGHNRDPPVDDYIPQRLRWMNEWTENYCKQLEWNYRPLFLSCWPCKKYMEKDKGKMSDNKKKICKMCVGMCDVYKQHVETWQPQWDDQKEKYDQLYKAANGGASGTKSSTDDPITVELNEFLKKLKNKPECNGTPTDKNEYKNLSEYVTSMGGGKYCNDTSQNKFDDTSSSGDGGAFEEQPHKYKDGCNWKDEDENKKPPGGPGTGQDPPPVTTPEQKGEDACDIIKDMFKDYDTKKKVGQCNDKLHNGTYPEWDCEKNQKLISDSESGACMPPRRQKLCLAYLTNVNGDQTKLREAFIKTAAAETFLAWQYYTQHGRGQNRGLDKMLESGTIPPDFLRSMFYTYGDYRDLCLNKDILEKNGTNDTKKAIDNITKVLKQIHGKNGKEELTETERENWWDANGLDIWRAMLCALSHAAGNKKDTVQQQLKDKYKYDPDKLNTGMGLNIMYTHITPQFFRWFIEWSDQFCTEKAKEFALLYSKCKDCNIKTGTTKTCGDKQKCEECKNQCSQYTTFIGKWKPEYIQQKDKFDKVKGQEPYVYVVEDNTPAHKFLHQSLQLFGLDTECMKEKSNQSPTGGGATGTDMPQSLDEYPSGFKDKCECTQEDTTNSVPTGTGVSTTAGSVTTGSSNKCGGHTDDSLDGTVNRDGEHFCANKGGSGCTNQKKLVEISYIYSSLRTGSGNPCKNNKLEDKKWICEKDGKNDEYRPKDDNVCLSPRTQILCLDYLNAGTTGTKSRKPNIDAVDNIKKLLKEVLVAAKNEGDNLKTNYNKNNKNDELLCSKVKYSFGDLADIIKGTYIYKFPKDDKTESNLETIFKQIYQKLEEGKKKKYEDSSGKPNLTKLREDWWDANREYIWKVLLRNAAPTQIPDCLKEFEHKAPDIDCTPQFLRWFSEWAEEFCKKQKEEYNKVKEACKDCTTADGTNGTKTCDKSDNNGNCKKCETECNNYKTEVEKWKKDWDKMETKYQKLYQAATTNGGSSGGVSSQDQQVIDHLKTLFNGGTDTKYSSAGGYLKEKGCTKDCNTSKQDKFDKSSSSNTDYAFKDYPHEYESKCMCENEAAKPGVDTGQSVQRILSTSGSGDPRPPNPPKPIPNPNPNHPSSSASESPQATTKQEEEPCNIVKTALNGKNVTQPIESCNQKPGTFDWKCNGQVKPGNEGACMPTRRQKLCINNLKSFTDETPTGLRKALIQCASIETFFLWHQYKNNNNSGQSGNVEAQLKSGTIPPEFIRQMFYTYSDFHDLIIGKDIGNDSGKDIKDKVTNALKNGSKTGGTPTTTPEQWWPTVESDVWEAMVCALTSGMKDADTARQTLQNGYPYGSVTFEGTTGGTSLATFSARPQFLRWMTEWGEQYCREYTREFTTLQTKCGGCNPTTATGSTTATCGTECDTCKEQCKQYEKWLGTWKDNYTKQNKKFKEKKNDYTSADSDVKGTKDAREYLKKKLKDLQCTKSGGTEPCKYNCMDDKSTKNPSGDTPTSLVYPPENYETKCKCDTTSAKPEVPRPQGGNQPQGPPPPPGKPQGPPEPPARSGEPPKGFTMKTSEDGTKTYTKVTKNEEGTGTLQISIPPSTPQNPSSPASDPSTGTPSTATSSSSSSSSGSSGAEPQGGGGGTASGGPNVSGSQGQSPKATATPKLSWLDAIKDAAALAAGLGIAATGKSLEVANAVMPIAKKAAGIGIQAATTGMDIAGDAAEKVGKPIAEKAVQILKEKIKELIYPKNQDQGTATTVTGAQAQVTVDSSLQSQPSVVNSGVSSGPGSSGNRNPGTSGSSGTGSTGNQNPGSPQSPPSAPGAGGSPGQALLPHGSSPQQVASSSQGSPVGSQTGFRSLQPQKDQSTVPINDILNTTVPVGLTVALGSIALLYYLKKKPKIPTTKLFRVIDIPQNDYGIPGETSTNRYTPYASRRYKGKTYIYMEGDEPDDYSYLRDISSSDITSSSESEYEEIDINDIYPYKSPKYKTLIEVVLKPSTNNNVQDTHDDTPYTQNVAPSDIPINKLTDNEWNKIKQDFIGQYLQNIQTDLPNENTVDDDMPKDTLPNILDVNNNEKPFITQIQDRFLDNSREEVIYNIDWNIPKQNEITNNTMDDPKYVSNDIYCGTDLINDSLNRNHNVDIYDELLKRKENELYGTNNTKNTNTLYDFGNMSNN</sequence>
<dbReference type="Pfam" id="PF22672">
    <property type="entry name" value="DBL_C"/>
    <property type="match status" value="2"/>
</dbReference>
<protein>
    <submittedName>
        <fullName evidence="5">Erythrocyte membrane protein 1, PfEMP1, putative</fullName>
    </submittedName>
</protein>
<dbReference type="InterPro" id="IPR054595">
    <property type="entry name" value="DBL_C"/>
</dbReference>
<proteinExistence type="predicted"/>
<feature type="compositionally biased region" description="Low complexity" evidence="1">
    <location>
        <begin position="811"/>
        <end position="825"/>
    </location>
</feature>
<dbReference type="InterPro" id="IPR008602">
    <property type="entry name" value="Duffy-antigen-binding"/>
</dbReference>
<name>A0ABY1UHQ3_9APIC</name>
<organism evidence="5 6">
    <name type="scientific">Plasmodium gaboni</name>
    <dbReference type="NCBI Taxonomy" id="647221"/>
    <lineage>
        <taxon>Eukaryota</taxon>
        <taxon>Sar</taxon>
        <taxon>Alveolata</taxon>
        <taxon>Apicomplexa</taxon>
        <taxon>Aconoidasida</taxon>
        <taxon>Haemosporida</taxon>
        <taxon>Plasmodiidae</taxon>
        <taxon>Plasmodium</taxon>
        <taxon>Plasmodium (Laverania)</taxon>
    </lineage>
</organism>
<dbReference type="Gene3D" id="1.10.1900.40">
    <property type="entry name" value="Acidic terminal segments, variant surface antigen of PfEMP1"/>
    <property type="match status" value="1"/>
</dbReference>
<feature type="region of interest" description="Disordered" evidence="1">
    <location>
        <begin position="2296"/>
        <end position="2315"/>
    </location>
</feature>
<evidence type="ECO:0000259" key="3">
    <source>
        <dbReference type="Pfam" id="PF15445"/>
    </source>
</evidence>
<dbReference type="Gene3D" id="1.20.1310.20">
    <property type="entry name" value="Duffy-antigen binding domain"/>
    <property type="match status" value="6"/>
</dbReference>
<feature type="compositionally biased region" description="Basic and acidic residues" evidence="1">
    <location>
        <begin position="1052"/>
        <end position="1061"/>
    </location>
</feature>
<feature type="region of interest" description="Disordered" evidence="1">
    <location>
        <begin position="776"/>
        <end position="830"/>
    </location>
</feature>
<feature type="compositionally biased region" description="Low complexity" evidence="1">
    <location>
        <begin position="2848"/>
        <end position="2877"/>
    </location>
</feature>
<evidence type="ECO:0000313" key="6">
    <source>
        <dbReference type="Proteomes" id="UP000831156"/>
    </source>
</evidence>
<dbReference type="Pfam" id="PF05424">
    <property type="entry name" value="Duffy_binding"/>
    <property type="match status" value="5"/>
</dbReference>
<feature type="domain" description="Duffy-antigen binding" evidence="2">
    <location>
        <begin position="1988"/>
        <end position="2165"/>
    </location>
</feature>
<evidence type="ECO:0000259" key="2">
    <source>
        <dbReference type="Pfam" id="PF05424"/>
    </source>
</evidence>
<evidence type="ECO:0000259" key="4">
    <source>
        <dbReference type="Pfam" id="PF22672"/>
    </source>
</evidence>
<feature type="domain" description="Duffy-antigen binding" evidence="2">
    <location>
        <begin position="614"/>
        <end position="839"/>
    </location>
</feature>
<feature type="compositionally biased region" description="Polar residues" evidence="1">
    <location>
        <begin position="3078"/>
        <end position="3106"/>
    </location>
</feature>
<keyword evidence="6" id="KW-1185">Reference proteome</keyword>
<feature type="region of interest" description="Disordered" evidence="1">
    <location>
        <begin position="3010"/>
        <end position="3106"/>
    </location>
</feature>
<dbReference type="Gene3D" id="1.20.58.830">
    <property type="match status" value="6"/>
</dbReference>
<feature type="compositionally biased region" description="Pro residues" evidence="1">
    <location>
        <begin position="2784"/>
        <end position="2800"/>
    </location>
</feature>
<dbReference type="InterPro" id="IPR029211">
    <property type="entry name" value="PfEMP1_ATS"/>
</dbReference>
<dbReference type="InterPro" id="IPR042202">
    <property type="entry name" value="Duffy-ag-bd_sf"/>
</dbReference>
<feature type="compositionally biased region" description="Low complexity" evidence="1">
    <location>
        <begin position="3010"/>
        <end position="3040"/>
    </location>
</feature>
<dbReference type="InterPro" id="IPR044932">
    <property type="entry name" value="PfEMP1_ATS_sf"/>
</dbReference>
<feature type="domain" description="Duffy-binding-like" evidence="4">
    <location>
        <begin position="2621"/>
        <end position="2718"/>
    </location>
</feature>
<dbReference type="SUPFAM" id="SSF140924">
    <property type="entry name" value="Duffy binding domain-like"/>
    <property type="match status" value="6"/>
</dbReference>
<feature type="compositionally biased region" description="Polar residues" evidence="1">
    <location>
        <begin position="1439"/>
        <end position="1448"/>
    </location>
</feature>